<sequence>MQKIRVGTVIFIGSVLLQINVNGQVKDDVQTTSGVEIPIQNSASRIKKTKPQQVSDQIIPDDRSLMAVKLSDAAVKFTTTNTPEVALSASLLTVEVSTKAGLITYSVTKGKVLLAQTKTERLSLIHKVFNGEPSYRVFQPFDAQKNETPYGLGQHQQEVAHLRS</sequence>
<accession>A0ABX6TQ40</accession>
<evidence type="ECO:0000313" key="1">
    <source>
        <dbReference type="EMBL" id="QNR86829.1"/>
    </source>
</evidence>
<dbReference type="Proteomes" id="UP000516439">
    <property type="component" value="Chromosome"/>
</dbReference>
<protein>
    <submittedName>
        <fullName evidence="1">Uncharacterized protein</fullName>
    </submittedName>
</protein>
<evidence type="ECO:0000313" key="2">
    <source>
        <dbReference type="Proteomes" id="UP000516439"/>
    </source>
</evidence>
<gene>
    <name evidence="1" type="ORF">H9N25_10785</name>
</gene>
<proteinExistence type="predicted"/>
<dbReference type="EMBL" id="CP061171">
    <property type="protein sequence ID" value="QNR86829.1"/>
    <property type="molecule type" value="Genomic_DNA"/>
</dbReference>
<reference evidence="1 2" key="1">
    <citation type="submission" date="2020-09" db="EMBL/GenBank/DDBJ databases">
        <title>Pedobacter sp. SW-16 isolated from soil near Yeocheon.</title>
        <authorList>
            <person name="Im H.S."/>
            <person name="Joung Y."/>
            <person name="Lee S.-S."/>
        </authorList>
    </citation>
    <scope>NUCLEOTIDE SEQUENCE [LARGE SCALE GENOMIC DNA]</scope>
    <source>
        <strain evidence="1 2">SW-16</strain>
    </source>
</reference>
<name>A0ABX6TQ40_9SPHI</name>
<keyword evidence="2" id="KW-1185">Reference proteome</keyword>
<dbReference type="Gene3D" id="2.60.40.1760">
    <property type="entry name" value="glycosyl hydrolase (family 31)"/>
    <property type="match status" value="1"/>
</dbReference>
<dbReference type="RefSeq" id="WP_190328895.1">
    <property type="nucleotide sequence ID" value="NZ_CP061171.1"/>
</dbReference>
<organism evidence="1 2">
    <name type="scientific">Pedobacter riviphilus</name>
    <dbReference type="NCBI Taxonomy" id="2766984"/>
    <lineage>
        <taxon>Bacteria</taxon>
        <taxon>Pseudomonadati</taxon>
        <taxon>Bacteroidota</taxon>
        <taxon>Sphingobacteriia</taxon>
        <taxon>Sphingobacteriales</taxon>
        <taxon>Sphingobacteriaceae</taxon>
        <taxon>Pedobacter</taxon>
    </lineage>
</organism>